<keyword evidence="3" id="KW-1185">Reference proteome</keyword>
<dbReference type="GO" id="GO:0004029">
    <property type="term" value="F:aldehyde dehydrogenase (NAD+) activity"/>
    <property type="evidence" value="ECO:0007669"/>
    <property type="project" value="TreeGrafter"/>
</dbReference>
<dbReference type="Proteomes" id="UP000298030">
    <property type="component" value="Unassembled WGS sequence"/>
</dbReference>
<dbReference type="OrthoDB" id="10058185at2759"/>
<evidence type="ECO:0000313" key="2">
    <source>
        <dbReference type="EMBL" id="TEB23038.1"/>
    </source>
</evidence>
<sequence>MEQQETRYLVLGGNGFVGSHIVQRLLSRGERHIAIYSRSKPPARKLVEGVEYYTGDITNKERLVEVMLESRARVVFHTVSPPHNDDEHMYYKVNVEGTQAVIHACEEAGVPVLIYTSSSGVVWSGQPISGAREDEIEIPEAIGEQAVLKANGEKLRTAALRPHAVVGPGDQQAIWRLVENYTSGQYHFQIGDGKNLFSTVSVRDVAEAHLLAASALLDRTRRDTVGGQAFFITDGVPIPFYHYPHLVWWELGAPRDFWRIALPRWFCFVLAVFAERWHGMVGGHTVLTRFIITTVTMEQWYSCEKAERLLGYKPSVTLEEAWWKKEGAQEHAAHRRNEETALPCPPRIH</sequence>
<evidence type="ECO:0000313" key="3">
    <source>
        <dbReference type="Proteomes" id="UP000298030"/>
    </source>
</evidence>
<reference evidence="2 3" key="1">
    <citation type="journal article" date="2019" name="Nat. Ecol. Evol.">
        <title>Megaphylogeny resolves global patterns of mushroom evolution.</title>
        <authorList>
            <person name="Varga T."/>
            <person name="Krizsan K."/>
            <person name="Foldi C."/>
            <person name="Dima B."/>
            <person name="Sanchez-Garcia M."/>
            <person name="Sanchez-Ramirez S."/>
            <person name="Szollosi G.J."/>
            <person name="Szarkandi J.G."/>
            <person name="Papp V."/>
            <person name="Albert L."/>
            <person name="Andreopoulos W."/>
            <person name="Angelini C."/>
            <person name="Antonin V."/>
            <person name="Barry K.W."/>
            <person name="Bougher N.L."/>
            <person name="Buchanan P."/>
            <person name="Buyck B."/>
            <person name="Bense V."/>
            <person name="Catcheside P."/>
            <person name="Chovatia M."/>
            <person name="Cooper J."/>
            <person name="Damon W."/>
            <person name="Desjardin D."/>
            <person name="Finy P."/>
            <person name="Geml J."/>
            <person name="Haridas S."/>
            <person name="Hughes K."/>
            <person name="Justo A."/>
            <person name="Karasinski D."/>
            <person name="Kautmanova I."/>
            <person name="Kiss B."/>
            <person name="Kocsube S."/>
            <person name="Kotiranta H."/>
            <person name="LaButti K.M."/>
            <person name="Lechner B.E."/>
            <person name="Liimatainen K."/>
            <person name="Lipzen A."/>
            <person name="Lukacs Z."/>
            <person name="Mihaltcheva S."/>
            <person name="Morgado L.N."/>
            <person name="Niskanen T."/>
            <person name="Noordeloos M.E."/>
            <person name="Ohm R.A."/>
            <person name="Ortiz-Santana B."/>
            <person name="Ovrebo C."/>
            <person name="Racz N."/>
            <person name="Riley R."/>
            <person name="Savchenko A."/>
            <person name="Shiryaev A."/>
            <person name="Soop K."/>
            <person name="Spirin V."/>
            <person name="Szebenyi C."/>
            <person name="Tomsovsky M."/>
            <person name="Tulloss R.E."/>
            <person name="Uehling J."/>
            <person name="Grigoriev I.V."/>
            <person name="Vagvolgyi C."/>
            <person name="Papp T."/>
            <person name="Martin F.M."/>
            <person name="Miettinen O."/>
            <person name="Hibbett D.S."/>
            <person name="Nagy L.G."/>
        </authorList>
    </citation>
    <scope>NUCLEOTIDE SEQUENCE [LARGE SCALE GENOMIC DNA]</scope>
    <source>
        <strain evidence="2 3">FP101781</strain>
    </source>
</reference>
<dbReference type="Gene3D" id="3.40.50.720">
    <property type="entry name" value="NAD(P)-binding Rossmann-like Domain"/>
    <property type="match status" value="1"/>
</dbReference>
<dbReference type="Pfam" id="PF01073">
    <property type="entry name" value="3Beta_HSD"/>
    <property type="match status" value="1"/>
</dbReference>
<dbReference type="PANTHER" id="PTHR48079:SF6">
    <property type="entry name" value="NAD(P)-BINDING DOMAIN-CONTAINING PROTEIN-RELATED"/>
    <property type="match status" value="1"/>
</dbReference>
<name>A0A4Y7SN09_COPMI</name>
<dbReference type="STRING" id="71717.A0A4Y7SN09"/>
<dbReference type="GO" id="GO:0005737">
    <property type="term" value="C:cytoplasm"/>
    <property type="evidence" value="ECO:0007669"/>
    <property type="project" value="TreeGrafter"/>
</dbReference>
<dbReference type="PANTHER" id="PTHR48079">
    <property type="entry name" value="PROTEIN YEEZ"/>
    <property type="match status" value="1"/>
</dbReference>
<protein>
    <submittedName>
        <fullName evidence="2">Putative sterol dehydrogenase</fullName>
    </submittedName>
</protein>
<dbReference type="AlphaFoldDB" id="A0A4Y7SN09"/>
<dbReference type="GO" id="GO:0016616">
    <property type="term" value="F:oxidoreductase activity, acting on the CH-OH group of donors, NAD or NADP as acceptor"/>
    <property type="evidence" value="ECO:0007669"/>
    <property type="project" value="InterPro"/>
</dbReference>
<dbReference type="SUPFAM" id="SSF51735">
    <property type="entry name" value="NAD(P)-binding Rossmann-fold domains"/>
    <property type="match status" value="1"/>
</dbReference>
<evidence type="ECO:0000259" key="1">
    <source>
        <dbReference type="Pfam" id="PF01073"/>
    </source>
</evidence>
<feature type="domain" description="3-beta hydroxysteroid dehydrogenase/isomerase" evidence="1">
    <location>
        <begin position="9"/>
        <end position="257"/>
    </location>
</feature>
<proteinExistence type="predicted"/>
<dbReference type="InterPro" id="IPR002225">
    <property type="entry name" value="3Beta_OHSteriod_DH/Estase"/>
</dbReference>
<accession>A0A4Y7SN09</accession>
<dbReference type="InterPro" id="IPR036291">
    <property type="entry name" value="NAD(P)-bd_dom_sf"/>
</dbReference>
<comment type="caution">
    <text evidence="2">The sequence shown here is derived from an EMBL/GenBank/DDBJ whole genome shotgun (WGS) entry which is preliminary data.</text>
</comment>
<dbReference type="GO" id="GO:0006694">
    <property type="term" value="P:steroid biosynthetic process"/>
    <property type="evidence" value="ECO:0007669"/>
    <property type="project" value="InterPro"/>
</dbReference>
<dbReference type="InterPro" id="IPR051783">
    <property type="entry name" value="NAD(P)-dependent_oxidoreduct"/>
</dbReference>
<organism evidence="2 3">
    <name type="scientific">Coprinellus micaceus</name>
    <name type="common">Glistening ink-cap mushroom</name>
    <name type="synonym">Coprinus micaceus</name>
    <dbReference type="NCBI Taxonomy" id="71717"/>
    <lineage>
        <taxon>Eukaryota</taxon>
        <taxon>Fungi</taxon>
        <taxon>Dikarya</taxon>
        <taxon>Basidiomycota</taxon>
        <taxon>Agaricomycotina</taxon>
        <taxon>Agaricomycetes</taxon>
        <taxon>Agaricomycetidae</taxon>
        <taxon>Agaricales</taxon>
        <taxon>Agaricineae</taxon>
        <taxon>Psathyrellaceae</taxon>
        <taxon>Coprinellus</taxon>
    </lineage>
</organism>
<dbReference type="EMBL" id="QPFP01000082">
    <property type="protein sequence ID" value="TEB23038.1"/>
    <property type="molecule type" value="Genomic_DNA"/>
</dbReference>
<gene>
    <name evidence="2" type="ORF">FA13DRAFT_1757124</name>
</gene>